<gene>
    <name evidence="1" type="ORF">DWW02_26575</name>
</gene>
<dbReference type="RefSeq" id="WP_003023341.1">
    <property type="nucleotide sequence ID" value="NZ_QRZM01000018.1"/>
</dbReference>
<organism evidence="1 2">
    <name type="scientific">Enterocloster bolteae</name>
    <dbReference type="NCBI Taxonomy" id="208479"/>
    <lineage>
        <taxon>Bacteria</taxon>
        <taxon>Bacillati</taxon>
        <taxon>Bacillota</taxon>
        <taxon>Clostridia</taxon>
        <taxon>Lachnospirales</taxon>
        <taxon>Lachnospiraceae</taxon>
        <taxon>Enterocloster</taxon>
    </lineage>
</organism>
<accession>A0A412YVV5</accession>
<proteinExistence type="predicted"/>
<dbReference type="AlphaFoldDB" id="A0A412YVV5"/>
<dbReference type="Proteomes" id="UP000284543">
    <property type="component" value="Unassembled WGS sequence"/>
</dbReference>
<comment type="caution">
    <text evidence="1">The sequence shown here is derived from an EMBL/GenBank/DDBJ whole genome shotgun (WGS) entry which is preliminary data.</text>
</comment>
<reference evidence="1 2" key="1">
    <citation type="submission" date="2018-08" db="EMBL/GenBank/DDBJ databases">
        <title>A genome reference for cultivated species of the human gut microbiota.</title>
        <authorList>
            <person name="Zou Y."/>
            <person name="Xue W."/>
            <person name="Luo G."/>
        </authorList>
    </citation>
    <scope>NUCLEOTIDE SEQUENCE [LARGE SCALE GENOMIC DNA]</scope>
    <source>
        <strain evidence="1 2">AF14-18</strain>
    </source>
</reference>
<evidence type="ECO:0000313" key="2">
    <source>
        <dbReference type="Proteomes" id="UP000284543"/>
    </source>
</evidence>
<sequence>MRWFSLASLKALVSEITARENSNMQAVNDTFSEVYDNMETLDGRIDALEHKTDAAYLGNCYCGSVYLGYVSETDT</sequence>
<protein>
    <submittedName>
        <fullName evidence="1">Hydroxymethylglutaryl-CoA synthase</fullName>
    </submittedName>
</protein>
<dbReference type="GeneID" id="57435083"/>
<evidence type="ECO:0000313" key="1">
    <source>
        <dbReference type="EMBL" id="RGV70892.1"/>
    </source>
</evidence>
<name>A0A412YVV5_9FIRM</name>
<dbReference type="EMBL" id="QRZM01000018">
    <property type="protein sequence ID" value="RGV70892.1"/>
    <property type="molecule type" value="Genomic_DNA"/>
</dbReference>